<feature type="coiled-coil region" evidence="1">
    <location>
        <begin position="358"/>
        <end position="413"/>
    </location>
</feature>
<keyword evidence="1" id="KW-0175">Coiled coil</keyword>
<keyword evidence="4" id="KW-1185">Reference proteome</keyword>
<dbReference type="OrthoDB" id="4201669at2759"/>
<feature type="region of interest" description="Disordered" evidence="2">
    <location>
        <begin position="100"/>
        <end position="154"/>
    </location>
</feature>
<evidence type="ECO:0000313" key="3">
    <source>
        <dbReference type="EMBL" id="OGE51437.1"/>
    </source>
</evidence>
<organism evidence="3 4">
    <name type="scientific">Penicillium arizonense</name>
    <dbReference type="NCBI Taxonomy" id="1835702"/>
    <lineage>
        <taxon>Eukaryota</taxon>
        <taxon>Fungi</taxon>
        <taxon>Dikarya</taxon>
        <taxon>Ascomycota</taxon>
        <taxon>Pezizomycotina</taxon>
        <taxon>Eurotiomycetes</taxon>
        <taxon>Eurotiomycetidae</taxon>
        <taxon>Eurotiales</taxon>
        <taxon>Aspergillaceae</taxon>
        <taxon>Penicillium</taxon>
    </lineage>
</organism>
<dbReference type="STRING" id="1835702.A0A1F5LEA8"/>
<feature type="region of interest" description="Disordered" evidence="2">
    <location>
        <begin position="1106"/>
        <end position="1332"/>
    </location>
</feature>
<protein>
    <submittedName>
        <fullName evidence="3">Uncharacterized protein</fullName>
    </submittedName>
</protein>
<comment type="caution">
    <text evidence="3">The sequence shown here is derived from an EMBL/GenBank/DDBJ whole genome shotgun (WGS) entry which is preliminary data.</text>
</comment>
<sequence>MEISDKTHPLLMERPRSSGVDVEAFSFAKPASHGKPFTLRKFPKNPPLSQSTIVNAQPSSEQTQGEGSFNGQLAQLEATPEARNLEDEIIFNFQTPGRTSLLFQPPRRLSMSMDQPKESEARRGTGSSGHAHRSSLQLEQAPTLPQPNETIQADGSENTCTAEANVTILDSTPHSVVENANEAIPILPGIARPRQKSEDISKTAPSCMSLKPGDSQPRVPEQRRTKQKRPPTKRLTPPVVKKNNIQLGEDDLFELLIMKMREREEHEQKSASIQQQIETENSDLKGEIDSLHNRLKSCQTQLVKSSSDAKLQRGQIDKWKARLGKFKDVINELGLEYDTLREQTSDLKLTTLSLHKEKAEIQQNLEEIKLQVAKNTNTIEGQRSKISSSEGTIAMLREALDNSERRDESMKSQLSHEKKRVVTLESYIQNESQSQARYLTIVRKGQNEMIEKLESACKLFTTTCSDSRDAMTSTMSPVLERCISSIQELKEQCCVQTMDVEKFTGGVQEAATRIDALAGQLARGVETNMDVSNGLSRTFQEGLRFIEGYLGQGSSLCKQLASSENRYGHLQENLEGVEPMIGSLNASVMAIRATETDLVHGLEIFGQRLAEAQIPAGNPVLEMEISTKFAENTQLQLELQKVSIELESLRRQLGDRASENEHLQHALTEAVTNEQASKNQNSRLEIEKTALRGELQLVEQKVREDLNIASTKSQDRLKANFERQIQGLETANAKLETHSDQLTNQLVNVQRSLAETEKTAETERLEKVTLEQSERQVEELNATCSKYMTEAKAKDIGLQRWKSSEAELRVENERLLGELEQAAEKTRGVEASLALEATIETEGLKTSQDLQKQLKALELELAEKARELQASLALNTKSEFQTFKTTQEAEKKNKALELEMNKKTEELAKMNDSLEVMKSRSLALEKVGEEADSEIIALLRRAQEAESWQATIREGFARIIEMRSDEPFEQTWQKVENILQSSPNQRPITMVSSDENLPGSARLGLAHNKQLVFGPREDGANEVLEVDQRRERVCETIADCHTDLPLSQRTYNASKPLTRESIDWSPKMPIDVGHIVPFASLHDKLSREDSLSLFNDPAELEMLFMSTPDFQGPTDTNKPSKASGGRKEMSAKPDTVGQKVCGVNSAIDKHVRKADDSKSERPNSALAKLDDPFVDTAKKSEQSNTRRKVVSFEGPDVVDQPETGRPRRMSDAIGNSSGKDSEDKAPKRTQKRTYSRLRQSVAQEETLVDTSVQSTDNSLAAKPQVPIKTKDSDAGPAKPAKMARNATSGPERRLSPKGLASGSSKTNATATRARTKRTTRSDRYNQRFSQNA</sequence>
<reference evidence="3 4" key="1">
    <citation type="journal article" date="2016" name="Sci. Rep.">
        <title>Penicillium arizonense, a new, genome sequenced fungal species, reveals a high chemical diversity in secreted metabolites.</title>
        <authorList>
            <person name="Grijseels S."/>
            <person name="Nielsen J.C."/>
            <person name="Randelovic M."/>
            <person name="Nielsen J."/>
            <person name="Nielsen K.F."/>
            <person name="Workman M."/>
            <person name="Frisvad J.C."/>
        </authorList>
    </citation>
    <scope>NUCLEOTIDE SEQUENCE [LARGE SCALE GENOMIC DNA]</scope>
    <source>
        <strain evidence="3 4">CBS 141311</strain>
    </source>
</reference>
<feature type="compositionally biased region" description="Polar residues" evidence="2">
    <location>
        <begin position="1236"/>
        <end position="1258"/>
    </location>
</feature>
<feature type="coiled-coil region" evidence="1">
    <location>
        <begin position="263"/>
        <end position="301"/>
    </location>
</feature>
<dbReference type="GeneID" id="34577948"/>
<feature type="compositionally biased region" description="Basic and acidic residues" evidence="2">
    <location>
        <begin position="1147"/>
        <end position="1161"/>
    </location>
</feature>
<feature type="coiled-coil region" evidence="1">
    <location>
        <begin position="681"/>
        <end position="920"/>
    </location>
</feature>
<evidence type="ECO:0000256" key="2">
    <source>
        <dbReference type="SAM" id="MobiDB-lite"/>
    </source>
</evidence>
<feature type="compositionally biased region" description="Polar residues" evidence="2">
    <location>
        <begin position="47"/>
        <end position="68"/>
    </location>
</feature>
<accession>A0A1F5LEA8</accession>
<feature type="region of interest" description="Disordered" evidence="2">
    <location>
        <begin position="188"/>
        <end position="238"/>
    </location>
</feature>
<proteinExistence type="predicted"/>
<name>A0A1F5LEA8_PENAI</name>
<feature type="compositionally biased region" description="Low complexity" evidence="2">
    <location>
        <begin position="1303"/>
        <end position="1312"/>
    </location>
</feature>
<dbReference type="EMBL" id="LXJU01000013">
    <property type="protein sequence ID" value="OGE51437.1"/>
    <property type="molecule type" value="Genomic_DNA"/>
</dbReference>
<feature type="compositionally biased region" description="Basic and acidic residues" evidence="2">
    <location>
        <begin position="1168"/>
        <end position="1181"/>
    </location>
</feature>
<evidence type="ECO:0000256" key="1">
    <source>
        <dbReference type="SAM" id="Coils"/>
    </source>
</evidence>
<feature type="region of interest" description="Disordered" evidence="2">
    <location>
        <begin position="32"/>
        <end position="68"/>
    </location>
</feature>
<gene>
    <name evidence="3" type="ORF">PENARI_c013G05297</name>
</gene>
<dbReference type="Proteomes" id="UP000177622">
    <property type="component" value="Unassembled WGS sequence"/>
</dbReference>
<dbReference type="RefSeq" id="XP_022486882.1">
    <property type="nucleotide sequence ID" value="XM_022633214.1"/>
</dbReference>
<evidence type="ECO:0000313" key="4">
    <source>
        <dbReference type="Proteomes" id="UP000177622"/>
    </source>
</evidence>